<name>A0ABT2A345_9BURK</name>
<dbReference type="InterPro" id="IPR015590">
    <property type="entry name" value="Aldehyde_DH_dom"/>
</dbReference>
<dbReference type="InterPro" id="IPR011966">
    <property type="entry name" value="PaaN-DH"/>
</dbReference>
<keyword evidence="1" id="KW-0560">Oxidoreductase</keyword>
<organism evidence="4 5">
    <name type="scientific">Massilia norwichensis</name>
    <dbReference type="NCBI Taxonomy" id="1442366"/>
    <lineage>
        <taxon>Bacteria</taxon>
        <taxon>Pseudomonadati</taxon>
        <taxon>Pseudomonadota</taxon>
        <taxon>Betaproteobacteria</taxon>
        <taxon>Burkholderiales</taxon>
        <taxon>Oxalobacteraceae</taxon>
        <taxon>Telluria group</taxon>
        <taxon>Massilia</taxon>
    </lineage>
</organism>
<gene>
    <name evidence="4" type="primary">paaZ</name>
    <name evidence="4" type="ORF">NX782_05305</name>
</gene>
<feature type="domain" description="Aldehyde dehydrogenase" evidence="2">
    <location>
        <begin position="30"/>
        <end position="500"/>
    </location>
</feature>
<feature type="domain" description="MaoC-like" evidence="3">
    <location>
        <begin position="542"/>
        <end position="648"/>
    </location>
</feature>
<protein>
    <submittedName>
        <fullName evidence="4">Phenylacetic acid degradation bifunctional protein PaaZ</fullName>
    </submittedName>
</protein>
<dbReference type="Gene3D" id="3.40.309.10">
    <property type="entry name" value="Aldehyde Dehydrogenase, Chain A, domain 2"/>
    <property type="match status" value="1"/>
</dbReference>
<dbReference type="Proteomes" id="UP001205560">
    <property type="component" value="Unassembled WGS sequence"/>
</dbReference>
<evidence type="ECO:0000313" key="5">
    <source>
        <dbReference type="Proteomes" id="UP001205560"/>
    </source>
</evidence>
<dbReference type="PANTHER" id="PTHR43111">
    <property type="entry name" value="ALDEHYDE DEHYDROGENASE B-RELATED"/>
    <property type="match status" value="1"/>
</dbReference>
<comment type="caution">
    <text evidence="4">The sequence shown here is derived from an EMBL/GenBank/DDBJ whole genome shotgun (WGS) entry which is preliminary data.</text>
</comment>
<dbReference type="NCBIfam" id="NF008868">
    <property type="entry name" value="PRK11903.1"/>
    <property type="match status" value="1"/>
</dbReference>
<sequence>MTPTTLQSYIAGRWHGTSAHQPLHSALDNQLIYHTHAEKIDFDEALTYARKQGVRELMALDFQKRAQRLKALALHLMERKEELYEISHLTGATRPDSWVDVEGGIGTLFAYASMGSRELPSSNVLHEGPALALGKRGGFAGTHILVPRGGIAVHINAFNFPIWGMLEKFAPSFLAAMPCIVKPATATSYLTHATVKMMMESGLVPEGSLQLVIGSTGDLLDRMTGFDAVTFTGSADTAAKLRANPNLIREAVPFTAEADSLNAAILAPDVSPDDEEFDLFVKEVAREMTGKAGQKCTAIRRVIVPEQHVEAVGERLRARLAKIVVGNPKMEGVRMGALASMDQHRDVSERVEMLARGNEVLFSARDGFNPVGENCGSGAFFSPTLILCRNGLINDAVHDIEAFGPVSTMMTYRDIDEALILAARGKGSLVTTLVTKDPAIATHAVPVAAASHGRVHILDRVAAVDSTGHGSPLPQLKHGGPGRAGGGEELGGIRAVKHFLQRAAVQGSPTMLAAVTGEYVRGAEVKETEIHPFRRWFEDLEIGHSLLTHRRTVSEADIVNFGGVSGDYFYMHFDEIAAKDTQFGKRIAHGYFVLSAAAGLFVSPAPGPVLANYGLDNLRFVAPVAIGDTIRARLTCKRKVDRNRTDEQGRGQGVVAWDVQVTNQNDELVASYDILTLVQKRG</sequence>
<dbReference type="CDD" id="cd03452">
    <property type="entry name" value="MaoC_C"/>
    <property type="match status" value="1"/>
</dbReference>
<dbReference type="CDD" id="cd07128">
    <property type="entry name" value="ALDH_MaoC-N"/>
    <property type="match status" value="1"/>
</dbReference>
<evidence type="ECO:0000259" key="3">
    <source>
        <dbReference type="Pfam" id="PF01575"/>
    </source>
</evidence>
<dbReference type="EMBL" id="JANUGX010000004">
    <property type="protein sequence ID" value="MCS0588614.1"/>
    <property type="molecule type" value="Genomic_DNA"/>
</dbReference>
<keyword evidence="5" id="KW-1185">Reference proteome</keyword>
<dbReference type="NCBIfam" id="TIGR02278">
    <property type="entry name" value="PaaN-DH"/>
    <property type="match status" value="1"/>
</dbReference>
<evidence type="ECO:0000313" key="4">
    <source>
        <dbReference type="EMBL" id="MCS0588614.1"/>
    </source>
</evidence>
<accession>A0ABT2A345</accession>
<dbReference type="SUPFAM" id="SSF53720">
    <property type="entry name" value="ALDH-like"/>
    <property type="match status" value="1"/>
</dbReference>
<dbReference type="InterPro" id="IPR002539">
    <property type="entry name" value="MaoC-like_dom"/>
</dbReference>
<dbReference type="InterPro" id="IPR029069">
    <property type="entry name" value="HotDog_dom_sf"/>
</dbReference>
<evidence type="ECO:0000256" key="1">
    <source>
        <dbReference type="ARBA" id="ARBA00023002"/>
    </source>
</evidence>
<dbReference type="InterPro" id="IPR016161">
    <property type="entry name" value="Ald_DH/histidinol_DH"/>
</dbReference>
<dbReference type="Pfam" id="PF00171">
    <property type="entry name" value="Aldedh"/>
    <property type="match status" value="1"/>
</dbReference>
<evidence type="ECO:0000259" key="2">
    <source>
        <dbReference type="Pfam" id="PF00171"/>
    </source>
</evidence>
<dbReference type="Gene3D" id="3.40.605.10">
    <property type="entry name" value="Aldehyde Dehydrogenase, Chain A, domain 1"/>
    <property type="match status" value="1"/>
</dbReference>
<dbReference type="SUPFAM" id="SSF54637">
    <property type="entry name" value="Thioesterase/thiol ester dehydrase-isomerase"/>
    <property type="match status" value="1"/>
</dbReference>
<dbReference type="Gene3D" id="3.10.129.10">
    <property type="entry name" value="Hotdog Thioesterase"/>
    <property type="match status" value="1"/>
</dbReference>
<proteinExistence type="predicted"/>
<dbReference type="InterPro" id="IPR016162">
    <property type="entry name" value="Ald_DH_N"/>
</dbReference>
<dbReference type="Pfam" id="PF01575">
    <property type="entry name" value="MaoC_dehydratas"/>
    <property type="match status" value="1"/>
</dbReference>
<dbReference type="PANTHER" id="PTHR43111:SF1">
    <property type="entry name" value="ALDEHYDE DEHYDROGENASE B-RELATED"/>
    <property type="match status" value="1"/>
</dbReference>
<dbReference type="InterPro" id="IPR016163">
    <property type="entry name" value="Ald_DH_C"/>
</dbReference>
<reference evidence="4 5" key="1">
    <citation type="submission" date="2022-08" db="EMBL/GenBank/DDBJ databases">
        <title>Reclassification of Massilia species as members of the genera Telluria, Duganella, Pseudoduganella, Mokoshia gen. nov. and Zemynaea gen. nov. using orthogonal and non-orthogonal genome-based approaches.</title>
        <authorList>
            <person name="Bowman J.P."/>
        </authorList>
    </citation>
    <scope>NUCLEOTIDE SEQUENCE [LARGE SCALE GENOMIC DNA]</scope>
    <source>
        <strain evidence="4 5">LMG 28164</strain>
    </source>
</reference>
<dbReference type="RefSeq" id="WP_258844369.1">
    <property type="nucleotide sequence ID" value="NZ_JANUGX010000004.1"/>
</dbReference>